<reference evidence="8 9" key="1">
    <citation type="submission" date="2013-05" db="EMBL/GenBank/DDBJ databases">
        <title>Draft genome of the parasitic nematode Anyclostoma ceylanicum.</title>
        <authorList>
            <person name="Mitreva M."/>
        </authorList>
    </citation>
    <scope>NUCLEOTIDE SEQUENCE [LARGE SCALE GENOMIC DNA]</scope>
</reference>
<dbReference type="AlphaFoldDB" id="A0A0D6M5X0"/>
<dbReference type="PANTHER" id="PTHR10265:SF45">
    <property type="entry name" value="DACAPO"/>
    <property type="match status" value="1"/>
</dbReference>
<keyword evidence="5" id="KW-0131">Cell cycle</keyword>
<evidence type="ECO:0000256" key="6">
    <source>
        <dbReference type="SAM" id="MobiDB-lite"/>
    </source>
</evidence>
<evidence type="ECO:0000259" key="7">
    <source>
        <dbReference type="Pfam" id="PF02234"/>
    </source>
</evidence>
<proteinExistence type="inferred from homology"/>
<name>A0A0D6M5X0_9BILA</name>
<dbReference type="Proteomes" id="UP000054495">
    <property type="component" value="Unassembled WGS sequence"/>
</dbReference>
<feature type="region of interest" description="Disordered" evidence="6">
    <location>
        <begin position="100"/>
        <end position="185"/>
    </location>
</feature>
<dbReference type="GO" id="GO:0004861">
    <property type="term" value="F:cyclin-dependent protein serine/threonine kinase inhibitor activity"/>
    <property type="evidence" value="ECO:0007669"/>
    <property type="project" value="InterPro"/>
</dbReference>
<evidence type="ECO:0000256" key="2">
    <source>
        <dbReference type="ARBA" id="ARBA00006726"/>
    </source>
</evidence>
<dbReference type="Gene3D" id="4.10.365.10">
    <property type="entry name" value="p27"/>
    <property type="match status" value="1"/>
</dbReference>
<evidence type="ECO:0000313" key="9">
    <source>
        <dbReference type="Proteomes" id="UP000054495"/>
    </source>
</evidence>
<protein>
    <submittedName>
        <fullName evidence="8">Cyclin-dependent kinase inhibitor</fullName>
    </submittedName>
</protein>
<dbReference type="GO" id="GO:0005634">
    <property type="term" value="C:nucleus"/>
    <property type="evidence" value="ECO:0007669"/>
    <property type="project" value="UniProtKB-SubCell"/>
</dbReference>
<dbReference type="InterPro" id="IPR003175">
    <property type="entry name" value="CDI_dom"/>
</dbReference>
<dbReference type="GO" id="GO:0051726">
    <property type="term" value="P:regulation of cell cycle"/>
    <property type="evidence" value="ECO:0007669"/>
    <property type="project" value="InterPro"/>
</dbReference>
<sequence length="269" mass="30770">MENTSPGKKSRVKRCLFGRPDQHEVEKWLAETSEKQLKQSREKWSYDFELDVPISGDVEYEAVPVNKVPSLYKSCTIEGRKTRHVAEFDPNIPSASVPEEKFAQEASHHRPLTRSCTKQNDDDNLQNQRSLKQAKLTNYLKVRKRRSAESRNKKDAVTPIKTMKSAAPSSPFRFVEPSIDGANDGETSPRRIRIISVSDIRVQCYVIPGHLSLPMVPYRSAKSVDEKESSLMTTIMHHVIDKTKELEPKQKDSQNHTRTGAFRREGSRH</sequence>
<evidence type="ECO:0000313" key="8">
    <source>
        <dbReference type="EMBL" id="EPB79525.1"/>
    </source>
</evidence>
<feature type="compositionally biased region" description="Basic and acidic residues" evidence="6">
    <location>
        <begin position="147"/>
        <end position="156"/>
    </location>
</feature>
<evidence type="ECO:0000256" key="4">
    <source>
        <dbReference type="ARBA" id="ARBA00023242"/>
    </source>
</evidence>
<comment type="similarity">
    <text evidence="2">Belongs to the CDI family.</text>
</comment>
<evidence type="ECO:0000256" key="3">
    <source>
        <dbReference type="ARBA" id="ARBA00023013"/>
    </source>
</evidence>
<accession>A0A0D6M5X0</accession>
<dbReference type="Pfam" id="PF02234">
    <property type="entry name" value="CDI"/>
    <property type="match status" value="1"/>
</dbReference>
<feature type="compositionally biased region" description="Basic and acidic residues" evidence="6">
    <location>
        <begin position="242"/>
        <end position="255"/>
    </location>
</feature>
<evidence type="ECO:0000256" key="5">
    <source>
        <dbReference type="ARBA" id="ARBA00023306"/>
    </source>
</evidence>
<evidence type="ECO:0000256" key="1">
    <source>
        <dbReference type="ARBA" id="ARBA00004123"/>
    </source>
</evidence>
<keyword evidence="3" id="KW-0649">Protein kinase inhibitor</keyword>
<dbReference type="InterPro" id="IPR044898">
    <property type="entry name" value="CDI_dom_sf"/>
</dbReference>
<keyword evidence="4" id="KW-0539">Nucleus</keyword>
<feature type="domain" description="Cyclin-dependent kinase inhibitor" evidence="7">
    <location>
        <begin position="15"/>
        <end position="63"/>
    </location>
</feature>
<dbReference type="EMBL" id="KE124792">
    <property type="protein sequence ID" value="EPB79525.1"/>
    <property type="molecule type" value="Genomic_DNA"/>
</dbReference>
<feature type="region of interest" description="Disordered" evidence="6">
    <location>
        <begin position="242"/>
        <end position="269"/>
    </location>
</feature>
<keyword evidence="9" id="KW-1185">Reference proteome</keyword>
<organism evidence="8 9">
    <name type="scientific">Ancylostoma ceylanicum</name>
    <dbReference type="NCBI Taxonomy" id="53326"/>
    <lineage>
        <taxon>Eukaryota</taxon>
        <taxon>Metazoa</taxon>
        <taxon>Ecdysozoa</taxon>
        <taxon>Nematoda</taxon>
        <taxon>Chromadorea</taxon>
        <taxon>Rhabditida</taxon>
        <taxon>Rhabditina</taxon>
        <taxon>Rhabditomorpha</taxon>
        <taxon>Strongyloidea</taxon>
        <taxon>Ancylostomatidae</taxon>
        <taxon>Ancylostomatinae</taxon>
        <taxon>Ancylostoma</taxon>
    </lineage>
</organism>
<comment type="subcellular location">
    <subcellularLocation>
        <location evidence="1">Nucleus</location>
    </subcellularLocation>
</comment>
<dbReference type="PANTHER" id="PTHR10265">
    <property type="entry name" value="CYCLIN-DEPENDENT KINASE INHIBITOR 1"/>
    <property type="match status" value="1"/>
</dbReference>
<gene>
    <name evidence="8" type="ORF">ANCCEY_01345</name>
</gene>